<evidence type="ECO:0000259" key="1">
    <source>
        <dbReference type="Pfam" id="PF02541"/>
    </source>
</evidence>
<reference evidence="2" key="1">
    <citation type="submission" date="2019-08" db="EMBL/GenBank/DDBJ databases">
        <authorList>
            <person name="Ashton P.M."/>
            <person name="Dallman T."/>
            <person name="Nair S."/>
            <person name="De Pinna E."/>
            <person name="Peters T."/>
            <person name="Grant K."/>
        </authorList>
    </citation>
    <scope>NUCLEOTIDE SEQUENCE</scope>
    <source>
        <strain evidence="2">275704</strain>
    </source>
</reference>
<feature type="domain" description="Ppx/GppA phosphatase N-terminal" evidence="1">
    <location>
        <begin position="33"/>
        <end position="159"/>
    </location>
</feature>
<dbReference type="SUPFAM" id="SSF53067">
    <property type="entry name" value="Actin-like ATPase domain"/>
    <property type="match status" value="2"/>
</dbReference>
<organism evidence="2">
    <name type="scientific">Campylobacter jejuni</name>
    <dbReference type="NCBI Taxonomy" id="197"/>
    <lineage>
        <taxon>Bacteria</taxon>
        <taxon>Pseudomonadati</taxon>
        <taxon>Campylobacterota</taxon>
        <taxon>Epsilonproteobacteria</taxon>
        <taxon>Campylobacterales</taxon>
        <taxon>Campylobacteraceae</taxon>
        <taxon>Campylobacter</taxon>
    </lineage>
</organism>
<name>A0A5Y9B072_CAMJU</name>
<dbReference type="InterPro" id="IPR003695">
    <property type="entry name" value="Ppx_GppA_N"/>
</dbReference>
<accession>A0A5Y9B072</accession>
<comment type="caution">
    <text evidence="2">The sequence shown here is derived from an EMBL/GenBank/DDBJ whole genome shotgun (WGS) entry which is preliminary data.</text>
</comment>
<dbReference type="Gene3D" id="3.30.420.150">
    <property type="entry name" value="Exopolyphosphatase. Domain 2"/>
    <property type="match status" value="1"/>
</dbReference>
<dbReference type="EMBL" id="AAKBVY010000001">
    <property type="protein sequence ID" value="ECQ5772681.1"/>
    <property type="molecule type" value="Genomic_DNA"/>
</dbReference>
<dbReference type="InterPro" id="IPR043129">
    <property type="entry name" value="ATPase_NBD"/>
</dbReference>
<dbReference type="RefSeq" id="WP_052787785.1">
    <property type="nucleotide sequence ID" value="NZ_CAJGWR010000001.1"/>
</dbReference>
<evidence type="ECO:0000313" key="2">
    <source>
        <dbReference type="EMBL" id="ECQ5772681.1"/>
    </source>
</evidence>
<sequence length="325" mass="36912">MLGIDLGSNTLRAVQMDEKLNKLKEYEFVIGAAKNLNQSGEISKEAIQRLKNTLSILAKEQDLSKARAVATAAFRKASNTNEIFAHLKKEFGIDFKLIDAKSEAKISVLGMQSGLRRLKIWGEFAYCDLGGASCELSFGKSFKSFDFGIISFYEKNYHSYYKSCISYKKLIKKYPKFIINIKDKKLKIHFLIANPYLKHLAFRAFDEVAMIKKELRSLGAKTVVLNSGVPTTLSALKQNISYEKYEATKVNGKKLCHKDFLNYAIKLFHMEEKKAIKEVGTMRKNYLSAGCLLFYALLFDKHKLLVIDEGLREGVCLASMKNIKF</sequence>
<dbReference type="InterPro" id="IPR050273">
    <property type="entry name" value="GppA/Ppx_hydrolase"/>
</dbReference>
<protein>
    <submittedName>
        <fullName evidence="2">Ppx/GppA family phosphatase</fullName>
    </submittedName>
</protein>
<proteinExistence type="predicted"/>
<dbReference type="AlphaFoldDB" id="A0A5Y9B072"/>
<dbReference type="Pfam" id="PF02541">
    <property type="entry name" value="Ppx-GppA"/>
    <property type="match status" value="1"/>
</dbReference>
<dbReference type="PANTHER" id="PTHR30005">
    <property type="entry name" value="EXOPOLYPHOSPHATASE"/>
    <property type="match status" value="1"/>
</dbReference>
<dbReference type="Gene3D" id="3.30.420.40">
    <property type="match status" value="1"/>
</dbReference>
<gene>
    <name evidence="2" type="ORF">FZU91_00325</name>
</gene>
<dbReference type="PANTHER" id="PTHR30005:SF0">
    <property type="entry name" value="RETROGRADE REGULATION PROTEIN 2"/>
    <property type="match status" value="1"/>
</dbReference>